<evidence type="ECO:0000256" key="7">
    <source>
        <dbReference type="ARBA" id="ARBA00023285"/>
    </source>
</evidence>
<dbReference type="PANTHER" id="PTHR43622:SF1">
    <property type="entry name" value="3-DEHYDROQUINATE SYNTHASE"/>
    <property type="match status" value="1"/>
</dbReference>
<dbReference type="Proteomes" id="UP000257123">
    <property type="component" value="Unassembled WGS sequence"/>
</dbReference>
<feature type="binding site" evidence="8">
    <location>
        <begin position="110"/>
        <end position="111"/>
    </location>
    <ligand>
        <name>NAD(+)</name>
        <dbReference type="ChEBI" id="CHEBI:57540"/>
    </ligand>
</feature>
<dbReference type="RefSeq" id="WP_116421056.1">
    <property type="nucleotide sequence ID" value="NZ_NMUE01000015.1"/>
</dbReference>
<evidence type="ECO:0000313" key="12">
    <source>
        <dbReference type="EMBL" id="RFA99402.1"/>
    </source>
</evidence>
<evidence type="ECO:0000256" key="4">
    <source>
        <dbReference type="ARBA" id="ARBA00022833"/>
    </source>
</evidence>
<evidence type="ECO:0000259" key="10">
    <source>
        <dbReference type="Pfam" id="PF24621"/>
    </source>
</evidence>
<evidence type="ECO:0000256" key="1">
    <source>
        <dbReference type="ARBA" id="ARBA00001911"/>
    </source>
</evidence>
<comment type="cofactor">
    <cofactor evidence="8">
        <name>Co(2+)</name>
        <dbReference type="ChEBI" id="CHEBI:48828"/>
    </cofactor>
    <cofactor evidence="8">
        <name>Zn(2+)</name>
        <dbReference type="ChEBI" id="CHEBI:29105"/>
    </cofactor>
    <text evidence="8">Binds 1 divalent metal cation per subunit. Can use either Co(2+) or Zn(2+).</text>
</comment>
<dbReference type="GO" id="GO:0003856">
    <property type="term" value="F:3-dehydroquinate synthase activity"/>
    <property type="evidence" value="ECO:0007669"/>
    <property type="project" value="UniProtKB-UniRule"/>
</dbReference>
<evidence type="ECO:0000259" key="9">
    <source>
        <dbReference type="Pfam" id="PF01761"/>
    </source>
</evidence>
<dbReference type="Pfam" id="PF01761">
    <property type="entry name" value="DHQ_synthase"/>
    <property type="match status" value="1"/>
</dbReference>
<evidence type="ECO:0000256" key="6">
    <source>
        <dbReference type="ARBA" id="ARBA00023239"/>
    </source>
</evidence>
<keyword evidence="3 8" id="KW-0547">Nucleotide-binding</keyword>
<dbReference type="UniPathway" id="UPA00053">
    <property type="reaction ID" value="UER00085"/>
</dbReference>
<evidence type="ECO:0000256" key="5">
    <source>
        <dbReference type="ARBA" id="ARBA00023027"/>
    </source>
</evidence>
<reference evidence="13 14" key="1">
    <citation type="submission" date="2017-07" db="EMBL/GenBank/DDBJ databases">
        <title>Draft genome sequence of aerobic hyperthermophilic archaea, Pyrobaculum aerophilum YKB31 and YKB32.</title>
        <authorList>
            <person name="Mochizuki T."/>
            <person name="Berliner A.J."/>
            <person name="Yoshida-Takashima Y."/>
            <person name="Takaki Y."/>
            <person name="Nunoura T."/>
            <person name="Takai K."/>
        </authorList>
    </citation>
    <scope>NUCLEOTIDE SEQUENCE [LARGE SCALE GENOMIC DNA]</scope>
    <source>
        <strain evidence="11 14">YKB31</strain>
        <strain evidence="12 13">YKB32</strain>
    </source>
</reference>
<gene>
    <name evidence="8" type="primary">aroB</name>
    <name evidence="11" type="ORF">CGL51_05915</name>
    <name evidence="12" type="ORF">CGL52_03300</name>
</gene>
<comment type="caution">
    <text evidence="8">Lacks conserved residue(s) required for the propagation of feature annotation.</text>
</comment>
<dbReference type="Gene3D" id="3.40.50.1970">
    <property type="match status" value="1"/>
</dbReference>
<keyword evidence="6 8" id="KW-0456">Lyase</keyword>
<dbReference type="GO" id="GO:0009073">
    <property type="term" value="P:aromatic amino acid family biosynthetic process"/>
    <property type="evidence" value="ECO:0007669"/>
    <property type="project" value="UniProtKB-KW"/>
</dbReference>
<accession>A0A371R5N6</accession>
<dbReference type="InterPro" id="IPR056179">
    <property type="entry name" value="DHQS_C"/>
</dbReference>
<dbReference type="InterPro" id="IPR030960">
    <property type="entry name" value="DHQS/DOIS_N"/>
</dbReference>
<comment type="similarity">
    <text evidence="8">Belongs to the sugar phosphate cyclases superfamily. Dehydroquinate synthase family.</text>
</comment>
<evidence type="ECO:0000313" key="11">
    <source>
        <dbReference type="EMBL" id="RFA96070.1"/>
    </source>
</evidence>
<dbReference type="GO" id="GO:0000166">
    <property type="term" value="F:nucleotide binding"/>
    <property type="evidence" value="ECO:0007669"/>
    <property type="project" value="UniProtKB-KW"/>
</dbReference>
<keyword evidence="8" id="KW-0028">Amino-acid biosynthesis</keyword>
<feature type="binding site" evidence="8">
    <location>
        <begin position="86"/>
        <end position="90"/>
    </location>
    <ligand>
        <name>NAD(+)</name>
        <dbReference type="ChEBI" id="CHEBI:57540"/>
    </ligand>
</feature>
<dbReference type="EMBL" id="NMUF01000006">
    <property type="protein sequence ID" value="RFA99402.1"/>
    <property type="molecule type" value="Genomic_DNA"/>
</dbReference>
<feature type="binding site" evidence="8">
    <location>
        <position position="229"/>
    </location>
    <ligand>
        <name>Zn(2+)</name>
        <dbReference type="ChEBI" id="CHEBI:29105"/>
    </ligand>
</feature>
<comment type="catalytic activity">
    <reaction evidence="8">
        <text>7-phospho-2-dehydro-3-deoxy-D-arabino-heptonate = 3-dehydroquinate + phosphate</text>
        <dbReference type="Rhea" id="RHEA:21968"/>
        <dbReference type="ChEBI" id="CHEBI:32364"/>
        <dbReference type="ChEBI" id="CHEBI:43474"/>
        <dbReference type="ChEBI" id="CHEBI:58394"/>
        <dbReference type="EC" id="4.2.3.4"/>
    </reaction>
</comment>
<comment type="pathway">
    <text evidence="8">Metabolic intermediate biosynthesis; chorismate biosynthesis; chorismate from D-erythrose 4-phosphate and phosphoenolpyruvate: step 2/7.</text>
</comment>
<organism evidence="12 13">
    <name type="scientific">Pyrobaculum aerophilum</name>
    <dbReference type="NCBI Taxonomy" id="13773"/>
    <lineage>
        <taxon>Archaea</taxon>
        <taxon>Thermoproteota</taxon>
        <taxon>Thermoprotei</taxon>
        <taxon>Thermoproteales</taxon>
        <taxon>Thermoproteaceae</taxon>
        <taxon>Pyrobaculum</taxon>
    </lineage>
</organism>
<dbReference type="CDD" id="cd08195">
    <property type="entry name" value="DHQS"/>
    <property type="match status" value="1"/>
</dbReference>
<evidence type="ECO:0000256" key="8">
    <source>
        <dbReference type="HAMAP-Rule" id="MF_00110"/>
    </source>
</evidence>
<evidence type="ECO:0000313" key="13">
    <source>
        <dbReference type="Proteomes" id="UP000256877"/>
    </source>
</evidence>
<evidence type="ECO:0000256" key="3">
    <source>
        <dbReference type="ARBA" id="ARBA00022741"/>
    </source>
</evidence>
<dbReference type="OrthoDB" id="21407at2157"/>
<keyword evidence="8" id="KW-0963">Cytoplasm</keyword>
<feature type="binding site" evidence="8">
    <location>
        <position position="165"/>
    </location>
    <ligand>
        <name>Zn(2+)</name>
        <dbReference type="ChEBI" id="CHEBI:29105"/>
    </ligand>
</feature>
<evidence type="ECO:0000256" key="2">
    <source>
        <dbReference type="ARBA" id="ARBA00022723"/>
    </source>
</evidence>
<dbReference type="PANTHER" id="PTHR43622">
    <property type="entry name" value="3-DEHYDROQUINATE SYNTHASE"/>
    <property type="match status" value="1"/>
</dbReference>
<dbReference type="EMBL" id="NMUE01000015">
    <property type="protein sequence ID" value="RFA96070.1"/>
    <property type="molecule type" value="Genomic_DNA"/>
</dbReference>
<keyword evidence="7 8" id="KW-0170">Cobalt</keyword>
<feature type="binding site" evidence="8">
    <location>
        <position position="243"/>
    </location>
    <ligand>
        <name>Zn(2+)</name>
        <dbReference type="ChEBI" id="CHEBI:29105"/>
    </ligand>
</feature>
<dbReference type="InterPro" id="IPR016037">
    <property type="entry name" value="DHQ_synth_AroB"/>
</dbReference>
<dbReference type="Gene3D" id="1.20.1090.10">
    <property type="entry name" value="Dehydroquinate synthase-like - alpha domain"/>
    <property type="match status" value="1"/>
</dbReference>
<comment type="caution">
    <text evidence="12">The sequence shown here is derived from an EMBL/GenBank/DDBJ whole genome shotgun (WGS) entry which is preliminary data.</text>
</comment>
<comment type="subcellular location">
    <subcellularLocation>
        <location evidence="8">Cytoplasm</location>
    </subcellularLocation>
</comment>
<dbReference type="Proteomes" id="UP000256877">
    <property type="component" value="Unassembled WGS sequence"/>
</dbReference>
<keyword evidence="8" id="KW-0057">Aromatic amino acid biosynthesis</keyword>
<dbReference type="InterPro" id="IPR030963">
    <property type="entry name" value="DHQ_synth_fam"/>
</dbReference>
<sequence>MRRFFYTHSRGVTEVVVGRGIPYDKYVERPVVLIEEGLENPLPNAPALALKGGEGVKSLEALSKVYVFLQEAGADRGSTLVAVGGGALLDLATFAAGTYMRGIGLVQVPTTLLAMVDAALGGKGAVDWGLVKNLVGVFYQPKAILCDLEWLRSLPPRVYRSAFAEVVKYGLALDEEFYSWLRQSTTALLNRGEDALEEAVYRSLKLKASVVEADEFEERGIRQVLNVGHTVGHALERVLGLLHGEAVSLGIAAELRLSAELGYLREKYVEEAKSLLKAFELPTEAGLSSEQLAAAKGLIKYDKKRRGDYVYLPLVIRPGKWILERLRVEEVARAVEYVVPQGRTA</sequence>
<dbReference type="InterPro" id="IPR050071">
    <property type="entry name" value="Dehydroquinate_synthase"/>
</dbReference>
<dbReference type="GO" id="GO:0005737">
    <property type="term" value="C:cytoplasm"/>
    <property type="evidence" value="ECO:0007669"/>
    <property type="project" value="UniProtKB-SubCell"/>
</dbReference>
<feature type="domain" description="3-dehydroquinate synthase C-terminal" evidence="10">
    <location>
        <begin position="163"/>
        <end position="304"/>
    </location>
</feature>
<dbReference type="PIRSF" id="PIRSF001455">
    <property type="entry name" value="DHQ_synth"/>
    <property type="match status" value="1"/>
</dbReference>
<dbReference type="HAMAP" id="MF_00110">
    <property type="entry name" value="DHQ_synthase"/>
    <property type="match status" value="1"/>
</dbReference>
<dbReference type="GO" id="GO:0009423">
    <property type="term" value="P:chorismate biosynthetic process"/>
    <property type="evidence" value="ECO:0007669"/>
    <property type="project" value="UniProtKB-UniRule"/>
</dbReference>
<protein>
    <recommendedName>
        <fullName evidence="8">3-dehydroquinate synthase</fullName>
        <shortName evidence="8">DHQS</shortName>
        <ecNumber evidence="8">4.2.3.4</ecNumber>
    </recommendedName>
</protein>
<comment type="function">
    <text evidence="8">Catalyzes the conversion of 3-deoxy-D-arabino-heptulosonate 7-phosphate (DAHP) to dehydroquinate (DHQ).</text>
</comment>
<keyword evidence="2 8" id="KW-0479">Metal-binding</keyword>
<name>A0A371R5N6_9CREN</name>
<keyword evidence="4 8" id="KW-0862">Zinc</keyword>
<keyword evidence="5 8" id="KW-0520">NAD</keyword>
<dbReference type="Pfam" id="PF24621">
    <property type="entry name" value="DHQS_C"/>
    <property type="match status" value="1"/>
</dbReference>
<dbReference type="GO" id="GO:0046872">
    <property type="term" value="F:metal ion binding"/>
    <property type="evidence" value="ECO:0007669"/>
    <property type="project" value="UniProtKB-KW"/>
</dbReference>
<comment type="cofactor">
    <cofactor evidence="1 8">
        <name>NAD(+)</name>
        <dbReference type="ChEBI" id="CHEBI:57540"/>
    </cofactor>
</comment>
<feature type="binding site" evidence="8">
    <location>
        <position position="123"/>
    </location>
    <ligand>
        <name>NAD(+)</name>
        <dbReference type="ChEBI" id="CHEBI:57540"/>
    </ligand>
</feature>
<proteinExistence type="inferred from homology"/>
<dbReference type="SUPFAM" id="SSF56796">
    <property type="entry name" value="Dehydroquinate synthase-like"/>
    <property type="match status" value="1"/>
</dbReference>
<dbReference type="GO" id="GO:0008652">
    <property type="term" value="P:amino acid biosynthetic process"/>
    <property type="evidence" value="ECO:0007669"/>
    <property type="project" value="UniProtKB-KW"/>
</dbReference>
<feature type="binding site" evidence="8">
    <location>
        <position position="132"/>
    </location>
    <ligand>
        <name>NAD(+)</name>
        <dbReference type="ChEBI" id="CHEBI:57540"/>
    </ligand>
</feature>
<dbReference type="EC" id="4.2.3.4" evidence="8"/>
<evidence type="ECO:0000313" key="14">
    <source>
        <dbReference type="Proteomes" id="UP000257123"/>
    </source>
</evidence>
<feature type="domain" description="3-dehydroquinate synthase N-terminal" evidence="9">
    <location>
        <begin position="49"/>
        <end position="160"/>
    </location>
</feature>
<dbReference type="AlphaFoldDB" id="A0A371R5N6"/>